<dbReference type="AlphaFoldDB" id="E6V492"/>
<organism evidence="1 2">
    <name type="scientific">Variovorax paradoxus (strain EPS)</name>
    <dbReference type="NCBI Taxonomy" id="595537"/>
    <lineage>
        <taxon>Bacteria</taxon>
        <taxon>Pseudomonadati</taxon>
        <taxon>Pseudomonadota</taxon>
        <taxon>Betaproteobacteria</taxon>
        <taxon>Burkholderiales</taxon>
        <taxon>Comamonadaceae</taxon>
        <taxon>Variovorax</taxon>
    </lineage>
</organism>
<name>E6V492_VARPE</name>
<dbReference type="EMBL" id="CP002417">
    <property type="protein sequence ID" value="ADU39286.1"/>
    <property type="molecule type" value="Genomic_DNA"/>
</dbReference>
<evidence type="ECO:0000313" key="1">
    <source>
        <dbReference type="EMBL" id="ADU39286.1"/>
    </source>
</evidence>
<dbReference type="HOGENOM" id="CLU_2319303_0_0_4"/>
<protein>
    <submittedName>
        <fullName evidence="1">Uncharacterized protein</fullName>
    </submittedName>
</protein>
<gene>
    <name evidence="1" type="ordered locus">Varpa_5126</name>
</gene>
<sequence length="99" mass="10802">MFSASGQDRSFAPPLQLIRTPYMWPFKKVAAVSPIAVTPTPEMVAEAKANPGGWVYQIAGSFGPNDHIPPEFIKGAFKVDEHGNITGEFQANPKYRGEP</sequence>
<accession>E6V492</accession>
<reference evidence="1 2" key="2">
    <citation type="journal article" date="2013" name="Genome Announc.">
        <title>Genome of the Root-Associated Plant Growth-Promoting Bacterium Variovorax paradoxus Strain EPS.</title>
        <authorList>
            <person name="Han J.I."/>
            <person name="Spain J.C."/>
            <person name="Leadbetter J.R."/>
            <person name="Ovchinnikova G."/>
            <person name="Goodwin L.A."/>
            <person name="Han C.S."/>
            <person name="Woyke T."/>
            <person name="Davenport K.W."/>
            <person name="Orwin P.M."/>
        </authorList>
    </citation>
    <scope>NUCLEOTIDE SEQUENCE [LARGE SCALE GENOMIC DNA]</scope>
    <source>
        <strain evidence="1 2">EPS</strain>
    </source>
</reference>
<dbReference type="Proteomes" id="UP000008917">
    <property type="component" value="Chromosome"/>
</dbReference>
<reference evidence="2" key="1">
    <citation type="submission" date="2010-12" db="EMBL/GenBank/DDBJ databases">
        <title>Complete sequence of Variovorax paradoxus EPS.</title>
        <authorList>
            <consortium name="US DOE Joint Genome Institute"/>
            <person name="Lucas S."/>
            <person name="Copeland A."/>
            <person name="Lapidus A."/>
            <person name="Cheng J.-F."/>
            <person name="Goodwin L."/>
            <person name="Pitluck S."/>
            <person name="Teshima H."/>
            <person name="Detter J.C."/>
            <person name="Han C."/>
            <person name="Tapia R."/>
            <person name="Land M."/>
            <person name="Hauser L."/>
            <person name="Kyrpides N."/>
            <person name="Ivanova N."/>
            <person name="Ovchinnikova G."/>
            <person name="Orwin P."/>
            <person name="Han J.-I.G."/>
            <person name="Woyke T."/>
        </authorList>
    </citation>
    <scope>NUCLEOTIDE SEQUENCE [LARGE SCALE GENOMIC DNA]</scope>
    <source>
        <strain evidence="2">EPS</strain>
    </source>
</reference>
<dbReference type="KEGG" id="vpe:Varpa_5126"/>
<dbReference type="eggNOG" id="ENOG502ZFN1">
    <property type="taxonomic scope" value="Bacteria"/>
</dbReference>
<evidence type="ECO:0000313" key="2">
    <source>
        <dbReference type="Proteomes" id="UP000008917"/>
    </source>
</evidence>
<proteinExistence type="predicted"/>
<dbReference type="STRING" id="595537.Varpa_5126"/>